<proteinExistence type="predicted"/>
<dbReference type="AlphaFoldDB" id="A0A392VX20"/>
<dbReference type="EMBL" id="LXQA011288413">
    <property type="protein sequence ID" value="MCI92019.1"/>
    <property type="molecule type" value="Genomic_DNA"/>
</dbReference>
<dbReference type="Proteomes" id="UP000265520">
    <property type="component" value="Unassembled WGS sequence"/>
</dbReference>
<sequence>MQKNDLGMLKKNKEETAITGRVAHRSIEVGHPTRATDKDIAISLITRP</sequence>
<protein>
    <submittedName>
        <fullName evidence="1">Uncharacterized protein</fullName>
    </submittedName>
</protein>
<reference evidence="1 2" key="1">
    <citation type="journal article" date="2018" name="Front. Plant Sci.">
        <title>Red Clover (Trifolium pratense) and Zigzag Clover (T. medium) - A Picture of Genomic Similarities and Differences.</title>
        <authorList>
            <person name="Dluhosova J."/>
            <person name="Istvanek J."/>
            <person name="Nedelnik J."/>
            <person name="Repkova J."/>
        </authorList>
    </citation>
    <scope>NUCLEOTIDE SEQUENCE [LARGE SCALE GENOMIC DNA]</scope>
    <source>
        <strain evidence="2">cv. 10/8</strain>
        <tissue evidence="1">Leaf</tissue>
    </source>
</reference>
<comment type="caution">
    <text evidence="1">The sequence shown here is derived from an EMBL/GenBank/DDBJ whole genome shotgun (WGS) entry which is preliminary data.</text>
</comment>
<feature type="non-terminal residue" evidence="1">
    <location>
        <position position="48"/>
    </location>
</feature>
<evidence type="ECO:0000313" key="2">
    <source>
        <dbReference type="Proteomes" id="UP000265520"/>
    </source>
</evidence>
<evidence type="ECO:0000313" key="1">
    <source>
        <dbReference type="EMBL" id="MCI92019.1"/>
    </source>
</evidence>
<accession>A0A392VX20</accession>
<organism evidence="1 2">
    <name type="scientific">Trifolium medium</name>
    <dbReference type="NCBI Taxonomy" id="97028"/>
    <lineage>
        <taxon>Eukaryota</taxon>
        <taxon>Viridiplantae</taxon>
        <taxon>Streptophyta</taxon>
        <taxon>Embryophyta</taxon>
        <taxon>Tracheophyta</taxon>
        <taxon>Spermatophyta</taxon>
        <taxon>Magnoliopsida</taxon>
        <taxon>eudicotyledons</taxon>
        <taxon>Gunneridae</taxon>
        <taxon>Pentapetalae</taxon>
        <taxon>rosids</taxon>
        <taxon>fabids</taxon>
        <taxon>Fabales</taxon>
        <taxon>Fabaceae</taxon>
        <taxon>Papilionoideae</taxon>
        <taxon>50 kb inversion clade</taxon>
        <taxon>NPAAA clade</taxon>
        <taxon>Hologalegina</taxon>
        <taxon>IRL clade</taxon>
        <taxon>Trifolieae</taxon>
        <taxon>Trifolium</taxon>
    </lineage>
</organism>
<keyword evidence="2" id="KW-1185">Reference proteome</keyword>
<name>A0A392VX20_9FABA</name>